<evidence type="ECO:0000256" key="3">
    <source>
        <dbReference type="ARBA" id="ARBA00022525"/>
    </source>
</evidence>
<dbReference type="InterPro" id="IPR008801">
    <property type="entry name" value="RALF"/>
</dbReference>
<evidence type="ECO:0000256" key="2">
    <source>
        <dbReference type="ARBA" id="ARBA00009178"/>
    </source>
</evidence>
<dbReference type="Pfam" id="PF05498">
    <property type="entry name" value="RALF"/>
    <property type="match status" value="1"/>
</dbReference>
<gene>
    <name evidence="8" type="ORF">RchiOBHm_Chr6g0275201</name>
</gene>
<feature type="chain" id="PRO_5015186125" evidence="7">
    <location>
        <begin position="21"/>
        <end position="134"/>
    </location>
</feature>
<dbReference type="EMBL" id="PDCK01000044">
    <property type="protein sequence ID" value="PRQ24689.1"/>
    <property type="molecule type" value="Genomic_DNA"/>
</dbReference>
<dbReference type="GO" id="GO:0009506">
    <property type="term" value="C:plasmodesma"/>
    <property type="evidence" value="ECO:0007669"/>
    <property type="project" value="TreeGrafter"/>
</dbReference>
<keyword evidence="4" id="KW-0372">Hormone</keyword>
<evidence type="ECO:0000313" key="8">
    <source>
        <dbReference type="EMBL" id="PRQ24689.1"/>
    </source>
</evidence>
<organism evidence="8 9">
    <name type="scientific">Rosa chinensis</name>
    <name type="common">China rose</name>
    <dbReference type="NCBI Taxonomy" id="74649"/>
    <lineage>
        <taxon>Eukaryota</taxon>
        <taxon>Viridiplantae</taxon>
        <taxon>Streptophyta</taxon>
        <taxon>Embryophyta</taxon>
        <taxon>Tracheophyta</taxon>
        <taxon>Spermatophyta</taxon>
        <taxon>Magnoliopsida</taxon>
        <taxon>eudicotyledons</taxon>
        <taxon>Gunneridae</taxon>
        <taxon>Pentapetalae</taxon>
        <taxon>rosids</taxon>
        <taxon>fabids</taxon>
        <taxon>Rosales</taxon>
        <taxon>Rosaceae</taxon>
        <taxon>Rosoideae</taxon>
        <taxon>Rosoideae incertae sedis</taxon>
        <taxon>Rosa</taxon>
    </lineage>
</organism>
<dbReference type="PANTHER" id="PTHR33136:SF89">
    <property type="entry name" value="PROTEIN RALF-LIKE 19"/>
    <property type="match status" value="1"/>
</dbReference>
<dbReference type="GO" id="GO:0005179">
    <property type="term" value="F:hormone activity"/>
    <property type="evidence" value="ECO:0007669"/>
    <property type="project" value="UniProtKB-KW"/>
</dbReference>
<evidence type="ECO:0000313" key="9">
    <source>
        <dbReference type="Proteomes" id="UP000238479"/>
    </source>
</evidence>
<dbReference type="GO" id="GO:0019722">
    <property type="term" value="P:calcium-mediated signaling"/>
    <property type="evidence" value="ECO:0007669"/>
    <property type="project" value="TreeGrafter"/>
</dbReference>
<comment type="similarity">
    <text evidence="2">Belongs to the plant rapid alkalinization factor (RALF) family.</text>
</comment>
<evidence type="ECO:0000256" key="7">
    <source>
        <dbReference type="SAM" id="SignalP"/>
    </source>
</evidence>
<proteinExistence type="inferred from homology"/>
<evidence type="ECO:0000256" key="6">
    <source>
        <dbReference type="ARBA" id="ARBA00023157"/>
    </source>
</evidence>
<dbReference type="AlphaFoldDB" id="A0A2P6PRX8"/>
<accession>A0A2P6PRX8</accession>
<keyword evidence="5 7" id="KW-0732">Signal</keyword>
<comment type="caution">
    <text evidence="8">The sequence shown here is derived from an EMBL/GenBank/DDBJ whole genome shotgun (WGS) entry which is preliminary data.</text>
</comment>
<evidence type="ECO:0000256" key="1">
    <source>
        <dbReference type="ARBA" id="ARBA00004613"/>
    </source>
</evidence>
<dbReference type="GO" id="GO:0040008">
    <property type="term" value="P:regulation of growth"/>
    <property type="evidence" value="ECO:0007669"/>
    <property type="project" value="UniProtKB-ARBA"/>
</dbReference>
<keyword evidence="3" id="KW-0964">Secreted</keyword>
<dbReference type="Proteomes" id="UP000238479">
    <property type="component" value="Chromosome 6"/>
</dbReference>
<protein>
    <submittedName>
        <fullName evidence="8">Putative rapid ALkalinization Factor</fullName>
    </submittedName>
</protein>
<name>A0A2P6PRX8_ROSCH</name>
<comment type="subcellular location">
    <subcellularLocation>
        <location evidence="1">Secreted</location>
    </subcellularLocation>
</comment>
<sequence>MEINTFRLVNFLCVTSLAMGMVVDSISSTPQHFSVRTSNHGRAMSTAPPRPDIKNIDSCSDGFSGDCLSYSVEDEEDGSNDDRPTRTISYEALKRNMVPCGQRGHSYYYCGISGQANPYRRGCSIITRCARSTD</sequence>
<evidence type="ECO:0000256" key="5">
    <source>
        <dbReference type="ARBA" id="ARBA00022729"/>
    </source>
</evidence>
<evidence type="ECO:0000256" key="4">
    <source>
        <dbReference type="ARBA" id="ARBA00022702"/>
    </source>
</evidence>
<reference evidence="8 9" key="1">
    <citation type="journal article" date="2018" name="Nat. Genet.">
        <title>The Rosa genome provides new insights in the design of modern roses.</title>
        <authorList>
            <person name="Bendahmane M."/>
        </authorList>
    </citation>
    <scope>NUCLEOTIDE SEQUENCE [LARGE SCALE GENOMIC DNA]</scope>
    <source>
        <strain evidence="9">cv. Old Blush</strain>
    </source>
</reference>
<dbReference type="Gramene" id="PRQ24689">
    <property type="protein sequence ID" value="PRQ24689"/>
    <property type="gene ID" value="RchiOBHm_Chr6g0275201"/>
</dbReference>
<dbReference type="STRING" id="74649.A0A2P6PRX8"/>
<dbReference type="PANTHER" id="PTHR33136">
    <property type="entry name" value="RAPID ALKALINIZATION FACTOR-LIKE"/>
    <property type="match status" value="1"/>
</dbReference>
<keyword evidence="6" id="KW-1015">Disulfide bond</keyword>
<dbReference type="GO" id="GO:0005576">
    <property type="term" value="C:extracellular region"/>
    <property type="evidence" value="ECO:0007669"/>
    <property type="project" value="UniProtKB-SubCell"/>
</dbReference>
<keyword evidence="9" id="KW-1185">Reference proteome</keyword>
<feature type="signal peptide" evidence="7">
    <location>
        <begin position="1"/>
        <end position="20"/>
    </location>
</feature>